<organism evidence="4 5">
    <name type="scientific">Alkalibacterium thalassium</name>
    <dbReference type="NCBI Taxonomy" id="426701"/>
    <lineage>
        <taxon>Bacteria</taxon>
        <taxon>Bacillati</taxon>
        <taxon>Bacillota</taxon>
        <taxon>Bacilli</taxon>
        <taxon>Lactobacillales</taxon>
        <taxon>Carnobacteriaceae</taxon>
        <taxon>Alkalibacterium</taxon>
    </lineage>
</organism>
<dbReference type="Proteomes" id="UP000199433">
    <property type="component" value="Unassembled WGS sequence"/>
</dbReference>
<protein>
    <submittedName>
        <fullName evidence="4">Transcriptional regulator, TetR family</fullName>
    </submittedName>
</protein>
<dbReference type="InterPro" id="IPR036271">
    <property type="entry name" value="Tet_transcr_reg_TetR-rel_C_sf"/>
</dbReference>
<proteinExistence type="predicted"/>
<dbReference type="AlphaFoldDB" id="A0A1G9C9F4"/>
<dbReference type="RefSeq" id="WP_091267594.1">
    <property type="nucleotide sequence ID" value="NZ_FNFK01000033.1"/>
</dbReference>
<evidence type="ECO:0000313" key="5">
    <source>
        <dbReference type="Proteomes" id="UP000199433"/>
    </source>
</evidence>
<sequence>MPRKRRILKHHILDAALELMREEEFDRFTARKIAESLNASTQPIYKEFKNMDDLKVNLTAYVQDKMDECIFKLEDERLQIRDVCKNYILFSKNEGCLFAALFMGREVNVTTLHTYIFDQLHLVLDRHEKAQGRSREDKEQLLDILWPTVHGFAILTAQGKYEMPDEELIEKVNDIVDHSIEVWSKSLTEQAS</sequence>
<feature type="DNA-binding region" description="H-T-H motif" evidence="2">
    <location>
        <begin position="29"/>
        <end position="48"/>
    </location>
</feature>
<keyword evidence="1 2" id="KW-0238">DNA-binding</keyword>
<dbReference type="PROSITE" id="PS50977">
    <property type="entry name" value="HTH_TETR_2"/>
    <property type="match status" value="1"/>
</dbReference>
<evidence type="ECO:0000256" key="2">
    <source>
        <dbReference type="PROSITE-ProRule" id="PRU00335"/>
    </source>
</evidence>
<dbReference type="SUPFAM" id="SSF46689">
    <property type="entry name" value="Homeodomain-like"/>
    <property type="match status" value="1"/>
</dbReference>
<evidence type="ECO:0000259" key="3">
    <source>
        <dbReference type="PROSITE" id="PS50977"/>
    </source>
</evidence>
<keyword evidence="5" id="KW-1185">Reference proteome</keyword>
<evidence type="ECO:0000313" key="4">
    <source>
        <dbReference type="EMBL" id="SDK48279.1"/>
    </source>
</evidence>
<dbReference type="STRING" id="426701.SAMN04488098_103319"/>
<name>A0A1G9C9F4_9LACT</name>
<dbReference type="InterPro" id="IPR001647">
    <property type="entry name" value="HTH_TetR"/>
</dbReference>
<dbReference type="OrthoDB" id="66596at2"/>
<dbReference type="SUPFAM" id="SSF48498">
    <property type="entry name" value="Tetracyclin repressor-like, C-terminal domain"/>
    <property type="match status" value="1"/>
</dbReference>
<feature type="domain" description="HTH tetR-type" evidence="3">
    <location>
        <begin position="6"/>
        <end position="66"/>
    </location>
</feature>
<dbReference type="GO" id="GO:0003677">
    <property type="term" value="F:DNA binding"/>
    <property type="evidence" value="ECO:0007669"/>
    <property type="project" value="UniProtKB-UniRule"/>
</dbReference>
<dbReference type="EMBL" id="FNFK01000033">
    <property type="protein sequence ID" value="SDK48279.1"/>
    <property type="molecule type" value="Genomic_DNA"/>
</dbReference>
<accession>A0A1G9C9F4</accession>
<evidence type="ECO:0000256" key="1">
    <source>
        <dbReference type="ARBA" id="ARBA00023125"/>
    </source>
</evidence>
<dbReference type="Pfam" id="PF00440">
    <property type="entry name" value="TetR_N"/>
    <property type="match status" value="1"/>
</dbReference>
<dbReference type="InterPro" id="IPR009057">
    <property type="entry name" value="Homeodomain-like_sf"/>
</dbReference>
<dbReference type="Gene3D" id="1.10.357.10">
    <property type="entry name" value="Tetracycline Repressor, domain 2"/>
    <property type="match status" value="1"/>
</dbReference>
<gene>
    <name evidence="4" type="ORF">SAMN04488098_103319</name>
</gene>
<reference evidence="5" key="1">
    <citation type="submission" date="2016-10" db="EMBL/GenBank/DDBJ databases">
        <authorList>
            <person name="Varghese N."/>
            <person name="Submissions S."/>
        </authorList>
    </citation>
    <scope>NUCLEOTIDE SEQUENCE [LARGE SCALE GENOMIC DNA]</scope>
    <source>
        <strain evidence="5">DSM 19181</strain>
    </source>
</reference>